<organism evidence="1 2">
    <name type="scientific">Qipengyuania algicida</name>
    <dbReference type="NCBI Taxonomy" id="1836209"/>
    <lineage>
        <taxon>Bacteria</taxon>
        <taxon>Pseudomonadati</taxon>
        <taxon>Pseudomonadota</taxon>
        <taxon>Alphaproteobacteria</taxon>
        <taxon>Sphingomonadales</taxon>
        <taxon>Erythrobacteraceae</taxon>
        <taxon>Qipengyuania</taxon>
    </lineage>
</organism>
<gene>
    <name evidence="1" type="ORF">GRI58_13485</name>
</gene>
<name>A0A845ALQ5_9SPHN</name>
<comment type="caution">
    <text evidence="1">The sequence shown here is derived from an EMBL/GenBank/DDBJ whole genome shotgun (WGS) entry which is preliminary data.</text>
</comment>
<accession>A0A845ALQ5</accession>
<proteinExistence type="predicted"/>
<keyword evidence="2" id="KW-1185">Reference proteome</keyword>
<dbReference type="EMBL" id="WTYA01000011">
    <property type="protein sequence ID" value="MXP29821.1"/>
    <property type="molecule type" value="Genomic_DNA"/>
</dbReference>
<dbReference type="OrthoDB" id="9999782at2"/>
<evidence type="ECO:0000313" key="1">
    <source>
        <dbReference type="EMBL" id="MXP29821.1"/>
    </source>
</evidence>
<dbReference type="RefSeq" id="WP_160754118.1">
    <property type="nucleotide sequence ID" value="NZ_WTYA01000011.1"/>
</dbReference>
<dbReference type="Proteomes" id="UP000439780">
    <property type="component" value="Unassembled WGS sequence"/>
</dbReference>
<evidence type="ECO:0000313" key="2">
    <source>
        <dbReference type="Proteomes" id="UP000439780"/>
    </source>
</evidence>
<dbReference type="AlphaFoldDB" id="A0A845ALQ5"/>
<protein>
    <submittedName>
        <fullName evidence="1">Uncharacterized protein</fullName>
    </submittedName>
</protein>
<sequence>MSFIRPVQIEPEWITKAQIYMLKRAPLEFAPQLRKNTLARVEDKIVGELRNRRLNVTSRGRTSDGLTPNEWLRVTLYAVVHPWLAFLQGEEICNRIPEKLIEPEKLMSNEAVMFHQLIGAVLADNPKVITPSERDRLAQPMWHAFRHYIPPSLLLGFNHQYPAHRKGSSTVSGYIESELIGWVKEQRLYARLRNCPLDKFRNEYSGVVDDYVDAEHEQLRKSNLEEMNKFPVLLEAIKQLI</sequence>
<reference evidence="1 2" key="1">
    <citation type="submission" date="2019-12" db="EMBL/GenBank/DDBJ databases">
        <title>Genomic-based taxomic classification of the family Erythrobacteraceae.</title>
        <authorList>
            <person name="Xu L."/>
        </authorList>
    </citation>
    <scope>NUCLEOTIDE SEQUENCE [LARGE SCALE GENOMIC DNA]</scope>
    <source>
        <strain evidence="1 2">KEMB 9005-328</strain>
    </source>
</reference>